<gene>
    <name evidence="10" type="ORF">JKP88DRAFT_263867</name>
</gene>
<dbReference type="AlphaFoldDB" id="A0A835YT66"/>
<dbReference type="PANTHER" id="PTHR24006:SF687">
    <property type="entry name" value="UBIQUITIN CARBOXYL-TERMINAL HYDROLASE 10"/>
    <property type="match status" value="1"/>
</dbReference>
<evidence type="ECO:0000313" key="10">
    <source>
        <dbReference type="EMBL" id="KAG5180614.1"/>
    </source>
</evidence>
<dbReference type="Pfam" id="PF00443">
    <property type="entry name" value="UCH"/>
    <property type="match status" value="1"/>
</dbReference>
<dbReference type="GO" id="GO:0005829">
    <property type="term" value="C:cytosol"/>
    <property type="evidence" value="ECO:0007669"/>
    <property type="project" value="TreeGrafter"/>
</dbReference>
<feature type="coiled-coil region" evidence="7">
    <location>
        <begin position="109"/>
        <end position="150"/>
    </location>
</feature>
<feature type="compositionally biased region" description="Low complexity" evidence="8">
    <location>
        <begin position="387"/>
        <end position="397"/>
    </location>
</feature>
<keyword evidence="6" id="KW-0788">Thiol protease</keyword>
<evidence type="ECO:0000256" key="1">
    <source>
        <dbReference type="ARBA" id="ARBA00000707"/>
    </source>
</evidence>
<dbReference type="GO" id="GO:0016579">
    <property type="term" value="P:protein deubiquitination"/>
    <property type="evidence" value="ECO:0007669"/>
    <property type="project" value="InterPro"/>
</dbReference>
<feature type="compositionally biased region" description="Acidic residues" evidence="8">
    <location>
        <begin position="479"/>
        <end position="488"/>
    </location>
</feature>
<dbReference type="GO" id="GO:0005634">
    <property type="term" value="C:nucleus"/>
    <property type="evidence" value="ECO:0007669"/>
    <property type="project" value="TreeGrafter"/>
</dbReference>
<accession>A0A835YT66</accession>
<dbReference type="InterPro" id="IPR028889">
    <property type="entry name" value="USP"/>
</dbReference>
<keyword evidence="4" id="KW-0833">Ubl conjugation pathway</keyword>
<dbReference type="GO" id="GO:0006508">
    <property type="term" value="P:proteolysis"/>
    <property type="evidence" value="ECO:0007669"/>
    <property type="project" value="UniProtKB-KW"/>
</dbReference>
<dbReference type="PANTHER" id="PTHR24006">
    <property type="entry name" value="UBIQUITIN CARBOXYL-TERMINAL HYDROLASE"/>
    <property type="match status" value="1"/>
</dbReference>
<name>A0A835YT66_9STRA</name>
<proteinExistence type="predicted"/>
<evidence type="ECO:0000256" key="3">
    <source>
        <dbReference type="ARBA" id="ARBA00022670"/>
    </source>
</evidence>
<evidence type="ECO:0000256" key="8">
    <source>
        <dbReference type="SAM" id="MobiDB-lite"/>
    </source>
</evidence>
<dbReference type="InterPro" id="IPR001394">
    <property type="entry name" value="Peptidase_C19_UCH"/>
</dbReference>
<dbReference type="PROSITE" id="PS50235">
    <property type="entry name" value="USP_3"/>
    <property type="match status" value="1"/>
</dbReference>
<evidence type="ECO:0000256" key="2">
    <source>
        <dbReference type="ARBA" id="ARBA00012759"/>
    </source>
</evidence>
<dbReference type="EMBL" id="JAFCMP010000379">
    <property type="protein sequence ID" value="KAG5180614.1"/>
    <property type="molecule type" value="Genomic_DNA"/>
</dbReference>
<keyword evidence="7" id="KW-0175">Coiled coil</keyword>
<keyword evidence="11" id="KW-1185">Reference proteome</keyword>
<organism evidence="10 11">
    <name type="scientific">Tribonema minus</name>
    <dbReference type="NCBI Taxonomy" id="303371"/>
    <lineage>
        <taxon>Eukaryota</taxon>
        <taxon>Sar</taxon>
        <taxon>Stramenopiles</taxon>
        <taxon>Ochrophyta</taxon>
        <taxon>PX clade</taxon>
        <taxon>Xanthophyceae</taxon>
        <taxon>Tribonematales</taxon>
        <taxon>Tribonemataceae</taxon>
        <taxon>Tribonema</taxon>
    </lineage>
</organism>
<feature type="region of interest" description="Disordered" evidence="8">
    <location>
        <begin position="378"/>
        <end position="397"/>
    </location>
</feature>
<evidence type="ECO:0000256" key="4">
    <source>
        <dbReference type="ARBA" id="ARBA00022786"/>
    </source>
</evidence>
<evidence type="ECO:0000256" key="7">
    <source>
        <dbReference type="SAM" id="Coils"/>
    </source>
</evidence>
<keyword evidence="3" id="KW-0645">Protease</keyword>
<dbReference type="CDD" id="cd02257">
    <property type="entry name" value="Peptidase_C19"/>
    <property type="match status" value="1"/>
</dbReference>
<protein>
    <recommendedName>
        <fullName evidence="2">ubiquitinyl hydrolase 1</fullName>
        <ecNumber evidence="2">3.4.19.12</ecNumber>
    </recommendedName>
</protein>
<comment type="caution">
    <text evidence="10">The sequence shown here is derived from an EMBL/GenBank/DDBJ whole genome shotgun (WGS) entry which is preliminary data.</text>
</comment>
<evidence type="ECO:0000259" key="9">
    <source>
        <dbReference type="PROSITE" id="PS50235"/>
    </source>
</evidence>
<sequence>MAAHPADQLDTLLKAAAKKNRGNGLNPATACRDALTDHPWLEFNAVKTGPQHFTVRVNTERLPHGVAKPDRLASVKSLLRFLWDAGEHRVIEKDRQMVDNKAGEIEAERRRLDAERQTERQALTEQRQQLEAERNALAAERQALAAERQAFKVDRQRLDTELQQLGDAQALVRAEQQTDRQQLEAAQQQVATERQALEADRQRLDTELQQLADAQALVRAEQQTDRQQLEAAQQQLEAERRALAEERRAFKVDRQRLDTELQQLGDAQALVRAEQQTDRQQLEAAQQQLAAERRALAAERQALEANRQRVDTELQQLGDAQALVRAEQQLEAAQQQLAAERRALAAERQALEADRQRVDTELQQLADAQALVRAEQQTDRQQLETGQQQLEAERQALQADRQRLDTELQQLADAQALVRGAQAEQQTDWQQLEAGHRAFAAERQAFAAERQAFAAERHAFAELQEAQPLGKAQRQPEHPEDELPVAEGDTDAVPRRGLPNCASACHLLAVVQLVCHTPSLRRLMRGTSAELTKATAVHSFIKTVLNGMCIQYIDDTPKKRKRGKQDDLDDEDDGTAALRCMSEHSINTGISGALAHMGMATYTHNDAGETLRYALQSQEAAVLQQRGCTAVFDATVGVTVTTRLCCASCAAETKNDPVTQSGLDLEIVKGHHEPIHSVQDAVDTYLAPLTVESRCVACGHHERSIQYRILTLPDVLVILLKRTVIAGEKVQHAVEADVVLRVPCAGGACTYRLSGVVRHVGAAHTTDAGHYFAEIKADDGTWDVFDDDKTVKKSKNVYAEAVEQPDKSSTTRTKSNAKASLVSIVVYQRVR</sequence>
<dbReference type="InterPro" id="IPR038765">
    <property type="entry name" value="Papain-like_cys_pep_sf"/>
</dbReference>
<dbReference type="OrthoDB" id="292964at2759"/>
<keyword evidence="5" id="KW-0378">Hydrolase</keyword>
<evidence type="ECO:0000256" key="6">
    <source>
        <dbReference type="ARBA" id="ARBA00022807"/>
    </source>
</evidence>
<comment type="catalytic activity">
    <reaction evidence="1">
        <text>Thiol-dependent hydrolysis of ester, thioester, amide, peptide and isopeptide bonds formed by the C-terminal Gly of ubiquitin (a 76-residue protein attached to proteins as an intracellular targeting signal).</text>
        <dbReference type="EC" id="3.4.19.12"/>
    </reaction>
</comment>
<evidence type="ECO:0000313" key="11">
    <source>
        <dbReference type="Proteomes" id="UP000664859"/>
    </source>
</evidence>
<reference evidence="10" key="1">
    <citation type="submission" date="2021-02" db="EMBL/GenBank/DDBJ databases">
        <title>First Annotated Genome of the Yellow-green Alga Tribonema minus.</title>
        <authorList>
            <person name="Mahan K.M."/>
        </authorList>
    </citation>
    <scope>NUCLEOTIDE SEQUENCE</scope>
    <source>
        <strain evidence="10">UTEX B ZZ1240</strain>
    </source>
</reference>
<dbReference type="InterPro" id="IPR050164">
    <property type="entry name" value="Peptidase_C19"/>
</dbReference>
<feature type="domain" description="USP" evidence="9">
    <location>
        <begin position="496"/>
        <end position="830"/>
    </location>
</feature>
<dbReference type="SUPFAM" id="SSF54001">
    <property type="entry name" value="Cysteine proteinases"/>
    <property type="match status" value="1"/>
</dbReference>
<dbReference type="Proteomes" id="UP000664859">
    <property type="component" value="Unassembled WGS sequence"/>
</dbReference>
<evidence type="ECO:0000256" key="5">
    <source>
        <dbReference type="ARBA" id="ARBA00022801"/>
    </source>
</evidence>
<dbReference type="EC" id="3.4.19.12" evidence="2"/>
<dbReference type="Gene3D" id="3.90.70.10">
    <property type="entry name" value="Cysteine proteinases"/>
    <property type="match status" value="1"/>
</dbReference>
<feature type="region of interest" description="Disordered" evidence="8">
    <location>
        <begin position="467"/>
        <end position="488"/>
    </location>
</feature>
<dbReference type="GO" id="GO:0004843">
    <property type="term" value="F:cysteine-type deubiquitinase activity"/>
    <property type="evidence" value="ECO:0007669"/>
    <property type="project" value="UniProtKB-EC"/>
</dbReference>